<sequence>MAVARAVQQQPQGACPVLYSVLLTAGTSSNPRGIDCHLSEVPTINFPIASQNGHRDGGLPVYSGEPTSPVRGAKSRATTHQDHQRTSHNRVQKQGFEFCKYRKLYTAYVFVLTEAEKPHQPANWCSHPTDPVQSTKEVINAQYAASSPSAARIHLIHSHHAATAPFRIGGQSSSNATEAVDLETTCGCMFHGMQTQSVGIYEHSLSDPSWALWLANQWS</sequence>
<reference evidence="2" key="1">
    <citation type="submission" date="2021-06" db="EMBL/GenBank/DDBJ databases">
        <title>Comparative genomics, transcriptomics and evolutionary studies reveal genomic signatures of adaptation to plant cell wall in hemibiotrophic fungi.</title>
        <authorList>
            <consortium name="DOE Joint Genome Institute"/>
            <person name="Baroncelli R."/>
            <person name="Diaz J.F."/>
            <person name="Benocci T."/>
            <person name="Peng M."/>
            <person name="Battaglia E."/>
            <person name="Haridas S."/>
            <person name="Andreopoulos W."/>
            <person name="Labutti K."/>
            <person name="Pangilinan J."/>
            <person name="Floch G.L."/>
            <person name="Makela M.R."/>
            <person name="Henrissat B."/>
            <person name="Grigoriev I.V."/>
            <person name="Crouch J.A."/>
            <person name="De Vries R.P."/>
            <person name="Sukno S.A."/>
            <person name="Thon M.R."/>
        </authorList>
    </citation>
    <scope>NUCLEOTIDE SEQUENCE</scope>
    <source>
        <strain evidence="2">CBS 125086</strain>
    </source>
</reference>
<gene>
    <name evidence="2" type="ORF">LY79DRAFT_657048</name>
</gene>
<accession>A0AAD8Q8P4</accession>
<feature type="region of interest" description="Disordered" evidence="1">
    <location>
        <begin position="49"/>
        <end position="91"/>
    </location>
</feature>
<dbReference type="GeneID" id="85446942"/>
<dbReference type="Proteomes" id="UP001230504">
    <property type="component" value="Unassembled WGS sequence"/>
</dbReference>
<protein>
    <submittedName>
        <fullName evidence="2">Uncharacterized protein</fullName>
    </submittedName>
</protein>
<evidence type="ECO:0000256" key="1">
    <source>
        <dbReference type="SAM" id="MobiDB-lite"/>
    </source>
</evidence>
<comment type="caution">
    <text evidence="2">The sequence shown here is derived from an EMBL/GenBank/DDBJ whole genome shotgun (WGS) entry which is preliminary data.</text>
</comment>
<proteinExistence type="predicted"/>
<dbReference type="EMBL" id="JAHLJV010000011">
    <property type="protein sequence ID" value="KAK1596594.1"/>
    <property type="molecule type" value="Genomic_DNA"/>
</dbReference>
<keyword evidence="3" id="KW-1185">Reference proteome</keyword>
<dbReference type="RefSeq" id="XP_060417447.1">
    <property type="nucleotide sequence ID" value="XM_060562702.1"/>
</dbReference>
<evidence type="ECO:0000313" key="3">
    <source>
        <dbReference type="Proteomes" id="UP001230504"/>
    </source>
</evidence>
<name>A0AAD8Q8P4_9PEZI</name>
<dbReference type="AlphaFoldDB" id="A0AAD8Q8P4"/>
<evidence type="ECO:0000313" key="2">
    <source>
        <dbReference type="EMBL" id="KAK1596594.1"/>
    </source>
</evidence>
<organism evidence="2 3">
    <name type="scientific">Colletotrichum navitas</name>
    <dbReference type="NCBI Taxonomy" id="681940"/>
    <lineage>
        <taxon>Eukaryota</taxon>
        <taxon>Fungi</taxon>
        <taxon>Dikarya</taxon>
        <taxon>Ascomycota</taxon>
        <taxon>Pezizomycotina</taxon>
        <taxon>Sordariomycetes</taxon>
        <taxon>Hypocreomycetidae</taxon>
        <taxon>Glomerellales</taxon>
        <taxon>Glomerellaceae</taxon>
        <taxon>Colletotrichum</taxon>
        <taxon>Colletotrichum graminicola species complex</taxon>
    </lineage>
</organism>